<sequence length="103" mass="12371">MSQETHILCPDTPVLEKSCTLYDIINCVPVRRWKEFMRTLELPDKVIEAVEVENSIFRDQQYEMLRRWCQLKMPSIDVVYQTLERMNLLRCAEELKAKIEEYS</sequence>
<evidence type="ECO:0000313" key="2">
    <source>
        <dbReference type="EMBL" id="KAG9481995.1"/>
    </source>
</evidence>
<dbReference type="AlphaFoldDB" id="A0A8J6F829"/>
<name>A0A8J6F829_ELECQ</name>
<feature type="domain" description="Death" evidence="1">
    <location>
        <begin position="32"/>
        <end position="99"/>
    </location>
</feature>
<dbReference type="PANTHER" id="PTHR47220">
    <property type="entry name" value="TUMOR NECROSIS FACTOR RECEPTOR SUPERFAMILY MEMBER 25"/>
    <property type="match status" value="1"/>
</dbReference>
<dbReference type="Pfam" id="PF00531">
    <property type="entry name" value="Death"/>
    <property type="match status" value="1"/>
</dbReference>
<organism evidence="2 3">
    <name type="scientific">Eleutherodactylus coqui</name>
    <name type="common">Puerto Rican coqui</name>
    <dbReference type="NCBI Taxonomy" id="57060"/>
    <lineage>
        <taxon>Eukaryota</taxon>
        <taxon>Metazoa</taxon>
        <taxon>Chordata</taxon>
        <taxon>Craniata</taxon>
        <taxon>Vertebrata</taxon>
        <taxon>Euteleostomi</taxon>
        <taxon>Amphibia</taxon>
        <taxon>Batrachia</taxon>
        <taxon>Anura</taxon>
        <taxon>Neobatrachia</taxon>
        <taxon>Hyloidea</taxon>
        <taxon>Eleutherodactylidae</taxon>
        <taxon>Eleutherodactylinae</taxon>
        <taxon>Eleutherodactylus</taxon>
        <taxon>Eleutherodactylus</taxon>
    </lineage>
</organism>
<dbReference type="SUPFAM" id="SSF47986">
    <property type="entry name" value="DEATH domain"/>
    <property type="match status" value="1"/>
</dbReference>
<dbReference type="InterPro" id="IPR000488">
    <property type="entry name" value="Death_dom"/>
</dbReference>
<dbReference type="GO" id="GO:0005886">
    <property type="term" value="C:plasma membrane"/>
    <property type="evidence" value="ECO:0007669"/>
    <property type="project" value="TreeGrafter"/>
</dbReference>
<dbReference type="InterPro" id="IPR011029">
    <property type="entry name" value="DEATH-like_dom_sf"/>
</dbReference>
<dbReference type="Proteomes" id="UP000770717">
    <property type="component" value="Unassembled WGS sequence"/>
</dbReference>
<accession>A0A8J6F829</accession>
<proteinExistence type="predicted"/>
<reference evidence="2" key="1">
    <citation type="thesis" date="2020" institute="ProQuest LLC" country="789 East Eisenhower Parkway, Ann Arbor, MI, USA">
        <title>Comparative Genomics and Chromosome Evolution.</title>
        <authorList>
            <person name="Mudd A.B."/>
        </authorList>
    </citation>
    <scope>NUCLEOTIDE SEQUENCE</scope>
    <source>
        <strain evidence="2">HN-11 Male</strain>
        <tissue evidence="2">Kidney and liver</tissue>
    </source>
</reference>
<dbReference type="EMBL" id="WNTK01000006">
    <property type="protein sequence ID" value="KAG9481995.1"/>
    <property type="molecule type" value="Genomic_DNA"/>
</dbReference>
<keyword evidence="3" id="KW-1185">Reference proteome</keyword>
<dbReference type="GO" id="GO:0007165">
    <property type="term" value="P:signal transduction"/>
    <property type="evidence" value="ECO:0007669"/>
    <property type="project" value="InterPro"/>
</dbReference>
<evidence type="ECO:0000313" key="3">
    <source>
        <dbReference type="Proteomes" id="UP000770717"/>
    </source>
</evidence>
<gene>
    <name evidence="2" type="ORF">GDO78_010948</name>
</gene>
<dbReference type="Gene3D" id="1.10.533.10">
    <property type="entry name" value="Death Domain, Fas"/>
    <property type="match status" value="1"/>
</dbReference>
<dbReference type="OrthoDB" id="9940478at2759"/>
<comment type="caution">
    <text evidence="2">The sequence shown here is derived from an EMBL/GenBank/DDBJ whole genome shotgun (WGS) entry which is preliminary data.</text>
</comment>
<dbReference type="PANTHER" id="PTHR47220:SF1">
    <property type="entry name" value="TUMOR NECROSIS FACTOR RECEPTOR SUPERFAMILY MEMBER 25"/>
    <property type="match status" value="1"/>
</dbReference>
<dbReference type="InterPro" id="IPR022329">
    <property type="entry name" value="TNFR_25"/>
</dbReference>
<evidence type="ECO:0000259" key="1">
    <source>
        <dbReference type="PROSITE" id="PS50017"/>
    </source>
</evidence>
<dbReference type="SMART" id="SM00005">
    <property type="entry name" value="DEATH"/>
    <property type="match status" value="1"/>
</dbReference>
<protein>
    <recommendedName>
        <fullName evidence="1">Death domain-containing protein</fullName>
    </recommendedName>
</protein>
<dbReference type="PROSITE" id="PS50017">
    <property type="entry name" value="DEATH_DOMAIN"/>
    <property type="match status" value="1"/>
</dbReference>